<comment type="caution">
    <text evidence="2">The sequence shown here is derived from an EMBL/GenBank/DDBJ whole genome shotgun (WGS) entry which is preliminary data.</text>
</comment>
<feature type="compositionally biased region" description="Low complexity" evidence="1">
    <location>
        <begin position="180"/>
        <end position="190"/>
    </location>
</feature>
<sequence>MISSFATSLILPPRDGRLAVAVLGAEPTATTYLIHGCRTEIADLNECDGSTVTMTVGPWARSSSSSEAAIRGVFDEFAVLEYEGKNYTHSEHCEMTGTVAKVCTVIDELATEDGVTETLSYESGKDNEEFTFTPYPVTITQGLELLVAAESLATITAGTDDEATGATTNEQTLTKDSASETKTSGSTEETSVGASRIPCIIAAMTAAALATALLL</sequence>
<evidence type="ECO:0000313" key="3">
    <source>
        <dbReference type="Proteomes" id="UP000288429"/>
    </source>
</evidence>
<protein>
    <submittedName>
        <fullName evidence="2">Uncharacterized protein</fullName>
    </submittedName>
</protein>
<accession>A0A428SXU5</accession>
<proteinExistence type="predicted"/>
<dbReference type="EMBL" id="NIZV01000316">
    <property type="protein sequence ID" value="RSL94603.1"/>
    <property type="molecule type" value="Genomic_DNA"/>
</dbReference>
<evidence type="ECO:0000256" key="1">
    <source>
        <dbReference type="SAM" id="MobiDB-lite"/>
    </source>
</evidence>
<reference evidence="2 3" key="1">
    <citation type="submission" date="2017-06" db="EMBL/GenBank/DDBJ databases">
        <title>Cmopartive genomic analysis of Ambrosia Fusariam Clade fungi.</title>
        <authorList>
            <person name="Stajich J.E."/>
            <person name="Carrillo J."/>
            <person name="Kijimoto T."/>
            <person name="Eskalen A."/>
            <person name="O'Donnell K."/>
            <person name="Kasson M."/>
        </authorList>
    </citation>
    <scope>NUCLEOTIDE SEQUENCE [LARGE SCALE GENOMIC DNA]</scope>
    <source>
        <strain evidence="2 3">NRRL 20438</strain>
    </source>
</reference>
<dbReference type="AlphaFoldDB" id="A0A428SXU5"/>
<keyword evidence="3" id="KW-1185">Reference proteome</keyword>
<evidence type="ECO:0000313" key="2">
    <source>
        <dbReference type="EMBL" id="RSL94603.1"/>
    </source>
</evidence>
<dbReference type="Proteomes" id="UP000288429">
    <property type="component" value="Unassembled WGS sequence"/>
</dbReference>
<name>A0A428SXU5_9HYPO</name>
<gene>
    <name evidence="2" type="ORF">CDV31_014233</name>
</gene>
<feature type="compositionally biased region" description="Low complexity" evidence="1">
    <location>
        <begin position="159"/>
        <end position="168"/>
    </location>
</feature>
<feature type="region of interest" description="Disordered" evidence="1">
    <location>
        <begin position="159"/>
        <end position="190"/>
    </location>
</feature>
<organism evidence="2 3">
    <name type="scientific">Fusarium ambrosium</name>
    <dbReference type="NCBI Taxonomy" id="131363"/>
    <lineage>
        <taxon>Eukaryota</taxon>
        <taxon>Fungi</taxon>
        <taxon>Dikarya</taxon>
        <taxon>Ascomycota</taxon>
        <taxon>Pezizomycotina</taxon>
        <taxon>Sordariomycetes</taxon>
        <taxon>Hypocreomycetidae</taxon>
        <taxon>Hypocreales</taxon>
        <taxon>Nectriaceae</taxon>
        <taxon>Fusarium</taxon>
        <taxon>Fusarium solani species complex</taxon>
    </lineage>
</organism>